<feature type="transmembrane region" description="Helical" evidence="2">
    <location>
        <begin position="438"/>
        <end position="459"/>
    </location>
</feature>
<dbReference type="EMBL" id="CP033073">
    <property type="protein sequence ID" value="AYN37728.1"/>
    <property type="molecule type" value="Genomic_DNA"/>
</dbReference>
<feature type="transmembrane region" description="Helical" evidence="2">
    <location>
        <begin position="396"/>
        <end position="418"/>
    </location>
</feature>
<dbReference type="KEGG" id="sdd:D9753_00510"/>
<dbReference type="PANTHER" id="PTHR12147">
    <property type="entry name" value="METALLOPEPTIDASE M28 FAMILY MEMBER"/>
    <property type="match status" value="1"/>
</dbReference>
<evidence type="ECO:0000259" key="3">
    <source>
        <dbReference type="Pfam" id="PF04389"/>
    </source>
</evidence>
<protein>
    <submittedName>
        <fullName evidence="4">M28 family peptidase</fullName>
    </submittedName>
</protein>
<dbReference type="Pfam" id="PF04389">
    <property type="entry name" value="Peptidase_M28"/>
    <property type="match status" value="1"/>
</dbReference>
<feature type="transmembrane region" description="Helical" evidence="2">
    <location>
        <begin position="603"/>
        <end position="623"/>
    </location>
</feature>
<keyword evidence="2" id="KW-0812">Transmembrane</keyword>
<proteinExistence type="predicted"/>
<feature type="transmembrane region" description="Helical" evidence="2">
    <location>
        <begin position="471"/>
        <end position="490"/>
    </location>
</feature>
<dbReference type="AlphaFoldDB" id="A0A3G2J6A7"/>
<dbReference type="OrthoDB" id="9778250at2"/>
<evidence type="ECO:0000256" key="1">
    <source>
        <dbReference type="SAM" id="MobiDB-lite"/>
    </source>
</evidence>
<feature type="transmembrane region" description="Helical" evidence="2">
    <location>
        <begin position="44"/>
        <end position="65"/>
    </location>
</feature>
<keyword evidence="5" id="KW-1185">Reference proteome</keyword>
<keyword evidence="2" id="KW-1133">Transmembrane helix</keyword>
<evidence type="ECO:0000313" key="4">
    <source>
        <dbReference type="EMBL" id="AYN37728.1"/>
    </source>
</evidence>
<feature type="transmembrane region" description="Helical" evidence="2">
    <location>
        <begin position="496"/>
        <end position="514"/>
    </location>
</feature>
<dbReference type="PANTHER" id="PTHR12147:SF26">
    <property type="entry name" value="PEPTIDASE M28 DOMAIN-CONTAINING PROTEIN"/>
    <property type="match status" value="1"/>
</dbReference>
<gene>
    <name evidence="4" type="ORF">D9753_00510</name>
</gene>
<feature type="transmembrane region" description="Helical" evidence="2">
    <location>
        <begin position="550"/>
        <end position="570"/>
    </location>
</feature>
<sequence>MTPDHTEPSPSATAEPESGGPGGGGAGRTAPGPVRRRPPWRARWASFLVAGLAVLVAVAGLAGVLTVPAPAPADAPAGAFSAGRAAATVEEISAAPHPVGSTEHDRVRDHLVAELSALGLRPEVRSTVSADTGNGAAMVARVENVYASLPGTAPTGRVLIVAHYDSAEVSPGASDDGIGVATIVEVARALTTGRAPRNDIGFLLTDAEEPGLMGARGFTAAGGGLGDPAGTVVLNLEARGTSGPVAMFETGKHAGALLPALTDRVPVATSLATAVYEILPQDSDFTVLRDAGATGLNFAVLDGSASYHTPLDSADRADRGSLQDMGSVVLAATRKLAAADLRQVRESSDATWFTLPGLLVRYPAALVLPLALLAAAGLTALLAFARRRGTVRLRTVAAVTAGVPGPLLLAAGTGYAAWEAMLLVRPHYAGFSLGAPYRGGPAAAGLALFAACLVPLWALRGRRRARGAVETALGVLVWFTLLALVTAVAVPGASYLFVWPALTGLAGVAAALRLPGDSPGAPALCALPLIPAAALMLPVAALLFSAVGLALASVPLVVVVLALLPAAPLLPGGRRLSKEPPAAEGRTDGQPTRTGGAPRRRRLLMPCAGLLLGVVLIVGGLAADGVDARRPSQVSLLYVLDADTGRALWASTGLGTHPWADRLVDEHHAHLEDGFPNLVRPEWRTGTAPAARVSRPTARVLSTERAGDTRTVRLRLGTEDGAASRLMLYADTTGTTVTEARVEGVHVPGGTNRPTATGPWKWGLIQVAPPADGVEVTLTVRGTAPLRLRLVAETPGLPAAALGEKPATVSWSADWSALTLAARAFTI</sequence>
<dbReference type="GO" id="GO:0008235">
    <property type="term" value="F:metalloexopeptidase activity"/>
    <property type="evidence" value="ECO:0007669"/>
    <property type="project" value="InterPro"/>
</dbReference>
<dbReference type="GO" id="GO:0006508">
    <property type="term" value="P:proteolysis"/>
    <property type="evidence" value="ECO:0007669"/>
    <property type="project" value="InterPro"/>
</dbReference>
<feature type="region of interest" description="Disordered" evidence="1">
    <location>
        <begin position="575"/>
        <end position="599"/>
    </location>
</feature>
<dbReference type="SUPFAM" id="SSF53187">
    <property type="entry name" value="Zn-dependent exopeptidases"/>
    <property type="match status" value="1"/>
</dbReference>
<name>A0A3G2J6A7_9ACTN</name>
<feature type="transmembrane region" description="Helical" evidence="2">
    <location>
        <begin position="362"/>
        <end position="384"/>
    </location>
</feature>
<dbReference type="Gene3D" id="3.40.630.10">
    <property type="entry name" value="Zn peptidases"/>
    <property type="match status" value="1"/>
</dbReference>
<dbReference type="Proteomes" id="UP000268329">
    <property type="component" value="Chromosome"/>
</dbReference>
<feature type="region of interest" description="Disordered" evidence="1">
    <location>
        <begin position="1"/>
        <end position="37"/>
    </location>
</feature>
<evidence type="ECO:0000256" key="2">
    <source>
        <dbReference type="SAM" id="Phobius"/>
    </source>
</evidence>
<feature type="domain" description="Peptidase M28" evidence="3">
    <location>
        <begin position="144"/>
        <end position="332"/>
    </location>
</feature>
<dbReference type="InterPro" id="IPR007484">
    <property type="entry name" value="Peptidase_M28"/>
</dbReference>
<dbReference type="RefSeq" id="WP_121785239.1">
    <property type="nucleotide sequence ID" value="NZ_CP033073.1"/>
</dbReference>
<organism evidence="4 5">
    <name type="scientific">Streptomyces dangxiongensis</name>
    <dbReference type="NCBI Taxonomy" id="1442032"/>
    <lineage>
        <taxon>Bacteria</taxon>
        <taxon>Bacillati</taxon>
        <taxon>Actinomycetota</taxon>
        <taxon>Actinomycetes</taxon>
        <taxon>Kitasatosporales</taxon>
        <taxon>Streptomycetaceae</taxon>
        <taxon>Streptomyces</taxon>
    </lineage>
</organism>
<dbReference type="InterPro" id="IPR045175">
    <property type="entry name" value="M28_fam"/>
</dbReference>
<keyword evidence="2" id="KW-0472">Membrane</keyword>
<feature type="transmembrane region" description="Helical" evidence="2">
    <location>
        <begin position="521"/>
        <end position="544"/>
    </location>
</feature>
<evidence type="ECO:0000313" key="5">
    <source>
        <dbReference type="Proteomes" id="UP000268329"/>
    </source>
</evidence>
<accession>A0A3G2J6A7</accession>
<reference evidence="4 5" key="1">
    <citation type="submission" date="2018-10" db="EMBL/GenBank/DDBJ databases">
        <title>The genome of Streptomyces dangxiongensis Z022.</title>
        <authorList>
            <person name="Zhang B."/>
        </authorList>
    </citation>
    <scope>NUCLEOTIDE SEQUENCE [LARGE SCALE GENOMIC DNA]</scope>
    <source>
        <strain evidence="4 5">Z022</strain>
    </source>
</reference>